<evidence type="ECO:0000313" key="2">
    <source>
        <dbReference type="Proteomes" id="UP000789366"/>
    </source>
</evidence>
<gene>
    <name evidence="1" type="ORF">SPELUC_LOCUS9147</name>
</gene>
<name>A0ACA9NNH9_9GLOM</name>
<sequence>MGISTPEPFKLLEANKSLTLRTLGLRKYCFIGDKQYYYLDVELIDNNEKTKVGPTKYKEIRDKSGHQIISIPVSWEDLCSYDKSYELAKQRGLYKSADEKIAEQENKLKKELEEGKITSDDYKEEMNKVAENKRKLAEVIAKTYPEPPESAKERPAKVPPLKKNKEKKYFSEEEE</sequence>
<organism evidence="1 2">
    <name type="scientific">Cetraspora pellucida</name>
    <dbReference type="NCBI Taxonomy" id="1433469"/>
    <lineage>
        <taxon>Eukaryota</taxon>
        <taxon>Fungi</taxon>
        <taxon>Fungi incertae sedis</taxon>
        <taxon>Mucoromycota</taxon>
        <taxon>Glomeromycotina</taxon>
        <taxon>Glomeromycetes</taxon>
        <taxon>Diversisporales</taxon>
        <taxon>Gigasporaceae</taxon>
        <taxon>Cetraspora</taxon>
    </lineage>
</organism>
<dbReference type="Proteomes" id="UP000789366">
    <property type="component" value="Unassembled WGS sequence"/>
</dbReference>
<comment type="caution">
    <text evidence="1">The sequence shown here is derived from an EMBL/GenBank/DDBJ whole genome shotgun (WGS) entry which is preliminary data.</text>
</comment>
<proteinExistence type="predicted"/>
<evidence type="ECO:0000313" key="1">
    <source>
        <dbReference type="EMBL" id="CAG8657594.1"/>
    </source>
</evidence>
<accession>A0ACA9NNH9</accession>
<dbReference type="EMBL" id="CAJVPW010014923">
    <property type="protein sequence ID" value="CAG8657594.1"/>
    <property type="molecule type" value="Genomic_DNA"/>
</dbReference>
<reference evidence="1" key="1">
    <citation type="submission" date="2021-06" db="EMBL/GenBank/DDBJ databases">
        <authorList>
            <person name="Kallberg Y."/>
            <person name="Tangrot J."/>
            <person name="Rosling A."/>
        </authorList>
    </citation>
    <scope>NUCLEOTIDE SEQUENCE</scope>
    <source>
        <strain evidence="1">28 12/20/2015</strain>
    </source>
</reference>
<keyword evidence="2" id="KW-1185">Reference proteome</keyword>
<protein>
    <submittedName>
        <fullName evidence="1">3147_t:CDS:1</fullName>
    </submittedName>
</protein>